<dbReference type="InterPro" id="IPR049551">
    <property type="entry name" value="PKS_DH_C"/>
</dbReference>
<evidence type="ECO:0000259" key="12">
    <source>
        <dbReference type="PROSITE" id="PS52019"/>
    </source>
</evidence>
<dbReference type="InterPro" id="IPR018201">
    <property type="entry name" value="Ketoacyl_synth_AS"/>
</dbReference>
<comment type="pathway">
    <text evidence="2">Antibiotic biosynthesis.</text>
</comment>
<dbReference type="Pfam" id="PF14765">
    <property type="entry name" value="PS-DH"/>
    <property type="match status" value="2"/>
</dbReference>
<feature type="region of interest" description="N-terminal hotdog fold" evidence="9">
    <location>
        <begin position="921"/>
        <end position="1046"/>
    </location>
</feature>
<evidence type="ECO:0000256" key="8">
    <source>
        <dbReference type="ARBA" id="ARBA00023315"/>
    </source>
</evidence>
<dbReference type="Gene3D" id="3.30.70.3290">
    <property type="match status" value="2"/>
</dbReference>
<dbReference type="Gene3D" id="3.40.50.720">
    <property type="entry name" value="NAD(P)-binding Rossmann-like Domain"/>
    <property type="match status" value="2"/>
</dbReference>
<dbReference type="InterPro" id="IPR001227">
    <property type="entry name" value="Ac_transferase_dom_sf"/>
</dbReference>
<feature type="domain" description="Ketosynthase family 3 (KS3)" evidence="11">
    <location>
        <begin position="1761"/>
        <end position="2187"/>
    </location>
</feature>
<feature type="active site" description="Proton acceptor; for dehydratase activity" evidence="9">
    <location>
        <position position="2665"/>
    </location>
</feature>
<evidence type="ECO:0000256" key="6">
    <source>
        <dbReference type="ARBA" id="ARBA00023194"/>
    </source>
</evidence>
<dbReference type="InterPro" id="IPR016036">
    <property type="entry name" value="Malonyl_transacylase_ACP-bd"/>
</dbReference>
<keyword evidence="4" id="KW-0597">Phosphoprotein</keyword>
<dbReference type="SMART" id="SM00822">
    <property type="entry name" value="PKS_KR"/>
    <property type="match status" value="2"/>
</dbReference>
<dbReference type="SUPFAM" id="SSF51735">
    <property type="entry name" value="NAD(P)-binding Rossmann-fold domains"/>
    <property type="match status" value="4"/>
</dbReference>
<keyword evidence="14" id="KW-1185">Reference proteome</keyword>
<feature type="domain" description="PKS/mFAS DH" evidence="12">
    <location>
        <begin position="921"/>
        <end position="1195"/>
    </location>
</feature>
<dbReference type="CDD" id="cd00833">
    <property type="entry name" value="PKS"/>
    <property type="match status" value="2"/>
</dbReference>
<keyword evidence="7" id="KW-0511">Multifunctional enzyme</keyword>
<dbReference type="InterPro" id="IPR049900">
    <property type="entry name" value="PKS_mFAS_DH"/>
</dbReference>
<dbReference type="Pfam" id="PF00698">
    <property type="entry name" value="Acyl_transf_1"/>
    <property type="match status" value="2"/>
</dbReference>
<sequence length="3539" mass="371865">MANNEEKLLDYLKRTTAELRETRARLTEVEEKRSEPVAIVGMACRYPGGVSSPEDLWQLLATGADGVSSFPEDRGWDIESVYHPDPGHAGTSYAREGGFLYDAAEFDSGFFGISPREALAMDPQQRLLLEVSWEAVERAGIDPNSLRGSKTGVFAGVMYHEYGRGVSGISEDVAAFLANGTDASVASGRVAYTLGLEGPAVTVDTACSSSLVALHWAVQALRSGDCSMALAGGVTVMYTPETFIDFSRQRGLAADGRCKSFAGAADGTGWGEGAGVLLIERLSDAQRHGHPVLAVIRGSAVNQDGASSGLTAPNGPSQQRLIMRALSDAGLRTSDVDAVEAHGTGTRLGDPIEAQALLATYGQERETPLWLGAIKSNIGHTQAAAGVAGVMKMVLALRHGVLPKTLHVDEPTPHVDWSAGAVELLTEARQWPEAGRPRRAGVSSFGISGTNAHVILEQAPPPETAETTAVETAVAEPLGIVPWVLSARSAQALSAQARNLATFVDDQPELDPVDIGFALTASRAALEYRAVVIGTGRDDLLAAVRRLADRQAPAVAVGDGRLGVLFTGQGSQRLGMGRELYETYPVFAQAWDEVCAELDPLLPSPLRDIVWGEDEEALNQTQYAQASLFALEVALFRLVQSWDVTPEMLLGHSIGEVTAAYLAGVWSLADAAKLVAARGKLMQALPSGGVMYSVRAAENDVTPLLDGQVSIAAINGPSSVVISGAADAVHKLVETLRSRGHKTKALRVSHAFHSPLMEPMLDGFRSVVESLTYQEPELPVVSNVTGRLAEPADLCDPGYWVAHVREAVRFHDGIQAAHADGIGTFLELGPGGVLSAMGQDSVPDTVTFHPGLRTDRPETGALLDALAGVWTRGVSVAWIALLPGGRRIDLPTYAFQRQRYWLEGTAATADVSSAGLGPADHPLLGATLPLPGTNGFVLTGRLSTATHPWLADHVVSGAVVVPASALLELAIQAGDRTGCEVIDGLTWHAPLIVPDRGGVRIQVVVGGPDADGRRDLSVYAKAADAADEQSWTQYATGVLASASAPAPSFEAVWPPAKADSVGVERFYDELATLGFGYGPVFQGVQAAWRRGDELFAEVALAEDATAEAEGYALHPALLDAALQVVTLAESDVDGLRLPSSCTGFRLHALGATTLRVRISPAEGDSYAIVAADSANDVVFSADQLTRRAVAADEIAAGTTAQEPLYKLEWTQLPLGERVDGTWAVLGDDVALAETLGASLLDTEDENLVAPDIAVLPVPHGEPGEVPDAVRSAVNRMLARMQSWVTDEWFTDTKLVILTRGAVSVAGEPVDLAMAPVWGLIHSVQSENPGRIVMVDIDAATRLDEVLPAVVDAGEPELAVRAGQVWAPRVATFVPDDDKPGLTFDPDGTVLVTGGTGSLGVVLVRHLVEDLGVRNLVITSRRGMAASGAAELHAELTGLGANVTIAACDAADRESLAGLLATIPADAPLTSVIQVAGVLDDGVLASQTPERMDKVLRPKVDGAWNLHELTKDLDLSSFVLFSAACSVFDAPGQANYVAANAFVDAFAEYRRDLGLPAVSLAWGLWGQEGGGMAGTLAHNDLRRMARKGLVALDFDEGMRLFDGALRSGEAVVMPVKLDVNILAVTGDYPPKLESLVPVRRRAAAGKTTGGGNSLRERLTGLSPADQERALLDMVTTQIAEVLGYADGSVVESSRAFRDLGFDSLTAVEMRNHITSATGLSLPATLVFDYPTPVVLVRYLREELLGASDAPGSTQSVVAVDNTDPIVIVGMACRYGGGVTSAADLWKLVESGADAIGDFPSDRGWDVESLYDPDPGKAGKSYVREGGFLYDLAEFDAKFFEMSPREALATDPQQRILLETVWETFESAGIDPASVRGSRTGVFAGISDRDYAPPSDQVPEELEGYIGIGNAASVLSGRISYNFGLEGPTVTVDTACSSSLVALHWAAQALRNGECDLALAGGVSVMSTPDTFVAFSRQRGLAPDGRCKSFAAAADGTGWGEGVGMLLVERLSDAERNGHRVLAVVRGSAVNSDGASNGLTAPNGPSQQRVIEQALASAGLSTSDVDAVDAHGTGTKLGDPIEAQALLATYGRGRPADQPLLLGSIKSNIGHTQAAAGVAGIIKMVQAMRQGVLPKTLHVDEPTPHVDWTAGAVELLTEPRQWPETGRARRAAVSSFGISGTNAHVIIEQAAESPDVPREILESVVVPWVLSGRTDEALRDQAARLLAVDGEPVDIGLSLAKTRSTHERRAVVVGATTEELRAGVAALAAGESSASVVTGGTLPGRTALLFTGQGSQRWGMGEGLFRAFPVFALAYNEVCDLIPGIRRIGDAAALDLTGNAQPAIFALEVALYRLVESWGVRPDFVAGHSIGEIAAAHVAGVLSLKDAATLVEARGRLMQALPTGGAMVAVEASEDEVREHLSADVSLAAVNGPNAVVLSGVADPIRAVAEHFKAQGRRVKQLAVSHAFHSVLMEPMLDDFRAVVQGLTFNEPQVPVVSTVAGEPTARIVDPEYWVEHVREAVRFGDAVSWMRGAGVKRFLEIGPDGVLSAMADDGDGVFASFLRKDRDEETTAVLALGTAHAHGVPVNWEPLFTGTGARVVDLPTYAFQHERFWLDRVAGGAGDVTAAGLVTANHPLLAASVALPDSDAFVFTGRLSLTTHRWLADHAILNTVVLPGTGLVELALQAGDQVGCGVVEELTLLDPLLIPDTGGIHLRVTVGEADPDGRRELAVFTRHEDGAGQPWTRHATGVLAKETGAAVPAGEIVWPPADAEPVEVGGLYAELAETGYHYGPMSRGLVAAWRRGADTFAEVALPEELASAAGGFGLHPALFDAVLHAVGVGEDRDTGGPELPFAWTGVRLHAVGATTLRARLSRVGENGVQIVVTDGAGALVATVDSLVMREVSAEQMRSAGQDSLFRLDWITVPRASAVPRALAVVGADADVIAEAIRQTDVEVGTAPDLPTLSKEDSLPEFVLLPVVESGALPGVVRSAVGKALESVQAWLAEDRFADSTLVILTRGAVAVSDETSPDPALAAVWGLVRSAQSENSGRIVLADVDGDEQSLRALPALLSGGEPQLAVRGGIASVPRLARFGPVDPERNTVWADHSTVLITGGTGMLGGLVARHLAENGAKRLILTSRRGLAAEGAAELRDELGVLGTQVDIVACDAADRDALAAVLAAIPADTPLTGVVHTAGVLDDGVIDALTPERIDTVLRPKVDAAWNLHELTQHLKLSAFVLFSSATGVFGTAGQANYAAASTYLDALALHRHSQGLAALSLGWGLWAESSGLTGKLTDTDLRRMRRDGLVPLSTEAGVALLDVVGAADTPVLIPMGLDARKLAASDEVPTILRSLVRTSTRSTVSAVPAKSLRDRITEIPLAERAAVVLDVVRGHVSTVLGHSGTGTVDADQTFRELGFDSLTAVELRNRLNAATGLRLPATLVFDYPTSTALADHILAGFHQEEPDEVEKVLATIAKLETTLSALDVEAAARTDITKRLERALSRYRDGGSATAKGGDVHSDIRDASAEELLDVFDREFGRS</sequence>
<dbReference type="SMART" id="SM00827">
    <property type="entry name" value="PKS_AT"/>
    <property type="match status" value="2"/>
</dbReference>
<dbReference type="InterPro" id="IPR057326">
    <property type="entry name" value="KR_dom"/>
</dbReference>
<keyword evidence="6" id="KW-0045">Antibiotic biosynthesis</keyword>
<dbReference type="PANTHER" id="PTHR43775:SF51">
    <property type="entry name" value="INACTIVE PHENOLPHTHIOCEROL SYNTHESIS POLYKETIDE SYNTHASE TYPE I PKS1-RELATED"/>
    <property type="match status" value="1"/>
</dbReference>
<dbReference type="InterPro" id="IPR055123">
    <property type="entry name" value="SpnB-like_Rossmann"/>
</dbReference>
<evidence type="ECO:0000313" key="13">
    <source>
        <dbReference type="EMBL" id="NRN67298.1"/>
    </source>
</evidence>
<comment type="cofactor">
    <cofactor evidence="1">
        <name>pantetheine 4'-phosphate</name>
        <dbReference type="ChEBI" id="CHEBI:47942"/>
    </cofactor>
</comment>
<evidence type="ECO:0000313" key="14">
    <source>
        <dbReference type="Proteomes" id="UP000763557"/>
    </source>
</evidence>
<feature type="active site" description="Proton acceptor; for dehydratase activity" evidence="9">
    <location>
        <position position="953"/>
    </location>
</feature>
<dbReference type="SUPFAM" id="SSF47336">
    <property type="entry name" value="ACP-like"/>
    <property type="match status" value="2"/>
</dbReference>
<feature type="region of interest" description="C-terminal hotdog fold" evidence="9">
    <location>
        <begin position="1058"/>
        <end position="1195"/>
    </location>
</feature>
<dbReference type="Pfam" id="PF00550">
    <property type="entry name" value="PP-binding"/>
    <property type="match status" value="2"/>
</dbReference>
<dbReference type="Pfam" id="PF02801">
    <property type="entry name" value="Ketoacyl-synt_C"/>
    <property type="match status" value="2"/>
</dbReference>
<dbReference type="InterPro" id="IPR020807">
    <property type="entry name" value="PKS_DH"/>
</dbReference>
<dbReference type="InterPro" id="IPR009081">
    <property type="entry name" value="PP-bd_ACP"/>
</dbReference>
<dbReference type="InterPro" id="IPR042104">
    <property type="entry name" value="PKS_dehydratase_sf"/>
</dbReference>
<dbReference type="Pfam" id="PF08659">
    <property type="entry name" value="KR"/>
    <property type="match status" value="2"/>
</dbReference>
<dbReference type="InterPro" id="IPR016039">
    <property type="entry name" value="Thiolase-like"/>
</dbReference>
<dbReference type="Pfam" id="PF00109">
    <property type="entry name" value="ketoacyl-synt"/>
    <property type="match status" value="2"/>
</dbReference>
<feature type="domain" description="Carrier" evidence="10">
    <location>
        <begin position="3382"/>
        <end position="3457"/>
    </location>
</feature>
<feature type="active site" description="Proton donor; for dehydratase activity" evidence="9">
    <location>
        <position position="1119"/>
    </location>
</feature>
<dbReference type="Pfam" id="PF22953">
    <property type="entry name" value="SpnB_Rossmann"/>
    <property type="match status" value="2"/>
</dbReference>
<dbReference type="SMART" id="SM00826">
    <property type="entry name" value="PKS_DH"/>
    <property type="match status" value="2"/>
</dbReference>
<evidence type="ECO:0000259" key="11">
    <source>
        <dbReference type="PROSITE" id="PS52004"/>
    </source>
</evidence>
<protein>
    <submittedName>
        <fullName evidence="13">Polyketide synthase</fullName>
    </submittedName>
</protein>
<dbReference type="InterPro" id="IPR036291">
    <property type="entry name" value="NAD(P)-bd_dom_sf"/>
</dbReference>
<dbReference type="PROSITE" id="PS50075">
    <property type="entry name" value="CARRIER"/>
    <property type="match status" value="2"/>
</dbReference>
<dbReference type="EMBL" id="JAAATY010000013">
    <property type="protein sequence ID" value="NRN67298.1"/>
    <property type="molecule type" value="Genomic_DNA"/>
</dbReference>
<dbReference type="SMART" id="SM01294">
    <property type="entry name" value="PKS_PP_betabranch"/>
    <property type="match status" value="2"/>
</dbReference>
<keyword evidence="5" id="KW-0808">Transferase</keyword>
<dbReference type="SUPFAM" id="SSF55048">
    <property type="entry name" value="Probable ACP-binding domain of malonyl-CoA ACP transacylase"/>
    <property type="match status" value="2"/>
</dbReference>
<feature type="region of interest" description="N-terminal hotdog fold" evidence="9">
    <location>
        <begin position="2633"/>
        <end position="2757"/>
    </location>
</feature>
<dbReference type="SMART" id="SM00825">
    <property type="entry name" value="PKS_KS"/>
    <property type="match status" value="2"/>
</dbReference>
<dbReference type="PROSITE" id="PS52004">
    <property type="entry name" value="KS3_2"/>
    <property type="match status" value="2"/>
</dbReference>
<evidence type="ECO:0000256" key="7">
    <source>
        <dbReference type="ARBA" id="ARBA00023268"/>
    </source>
</evidence>
<feature type="domain" description="PKS/mFAS DH" evidence="12">
    <location>
        <begin position="2633"/>
        <end position="2908"/>
    </location>
</feature>
<evidence type="ECO:0000256" key="4">
    <source>
        <dbReference type="ARBA" id="ARBA00022553"/>
    </source>
</evidence>
<dbReference type="PANTHER" id="PTHR43775">
    <property type="entry name" value="FATTY ACID SYNTHASE"/>
    <property type="match status" value="1"/>
</dbReference>
<dbReference type="Gene3D" id="3.40.366.10">
    <property type="entry name" value="Malonyl-Coenzyme A Acyl Carrier Protein, domain 2"/>
    <property type="match status" value="2"/>
</dbReference>
<dbReference type="Gene3D" id="3.40.47.10">
    <property type="match status" value="2"/>
</dbReference>
<dbReference type="SUPFAM" id="SSF53901">
    <property type="entry name" value="Thiolase-like"/>
    <property type="match status" value="2"/>
</dbReference>
<dbReference type="InterPro" id="IPR016035">
    <property type="entry name" value="Acyl_Trfase/lysoPLipase"/>
</dbReference>
<dbReference type="CDD" id="cd08956">
    <property type="entry name" value="KR_3_FAS_SDR_x"/>
    <property type="match status" value="2"/>
</dbReference>
<dbReference type="Proteomes" id="UP000763557">
    <property type="component" value="Unassembled WGS sequence"/>
</dbReference>
<dbReference type="InterPro" id="IPR032821">
    <property type="entry name" value="PKS_assoc"/>
</dbReference>
<dbReference type="InterPro" id="IPR014043">
    <property type="entry name" value="Acyl_transferase_dom"/>
</dbReference>
<dbReference type="InterPro" id="IPR013968">
    <property type="entry name" value="PKS_KR"/>
</dbReference>
<evidence type="ECO:0000256" key="3">
    <source>
        <dbReference type="ARBA" id="ARBA00022450"/>
    </source>
</evidence>
<evidence type="ECO:0000256" key="5">
    <source>
        <dbReference type="ARBA" id="ARBA00022679"/>
    </source>
</evidence>
<dbReference type="InterPro" id="IPR020841">
    <property type="entry name" value="PKS_Beta-ketoAc_synthase_dom"/>
</dbReference>
<dbReference type="PROSITE" id="PS00606">
    <property type="entry name" value="KS3_1"/>
    <property type="match status" value="2"/>
</dbReference>
<dbReference type="Pfam" id="PF16197">
    <property type="entry name" value="KAsynt_C_assoc"/>
    <property type="match status" value="2"/>
</dbReference>
<dbReference type="InterPro" id="IPR015083">
    <property type="entry name" value="NorB/c/GfsB-D-like_docking"/>
</dbReference>
<name>A0ABX2F7G6_9PSEU</name>
<reference evidence="13 14" key="1">
    <citation type="submission" date="2020-01" db="EMBL/GenBank/DDBJ databases">
        <title>Kibdelosporangium persica a novel Actinomycetes from a hot desert in Iran.</title>
        <authorList>
            <person name="Safaei N."/>
            <person name="Zaburannyi N."/>
            <person name="Mueller R."/>
            <person name="Wink J."/>
        </authorList>
    </citation>
    <scope>NUCLEOTIDE SEQUENCE [LARGE SCALE GENOMIC DNA]</scope>
    <source>
        <strain evidence="13 14">4NS15</strain>
    </source>
</reference>
<dbReference type="InterPro" id="IPR006162">
    <property type="entry name" value="Ppantetheine_attach_site"/>
</dbReference>
<feature type="active site" description="Proton donor; for dehydratase activity" evidence="9">
    <location>
        <position position="2831"/>
    </location>
</feature>
<evidence type="ECO:0000259" key="10">
    <source>
        <dbReference type="PROSITE" id="PS50075"/>
    </source>
</evidence>
<dbReference type="SUPFAM" id="SSF52151">
    <property type="entry name" value="FabD/lysophospholipase-like"/>
    <property type="match status" value="2"/>
</dbReference>
<organism evidence="13 14">
    <name type="scientific">Kibdelosporangium persicum</name>
    <dbReference type="NCBI Taxonomy" id="2698649"/>
    <lineage>
        <taxon>Bacteria</taxon>
        <taxon>Bacillati</taxon>
        <taxon>Actinomycetota</taxon>
        <taxon>Actinomycetes</taxon>
        <taxon>Pseudonocardiales</taxon>
        <taxon>Pseudonocardiaceae</taxon>
        <taxon>Kibdelosporangium</taxon>
    </lineage>
</organism>
<keyword evidence="8" id="KW-0012">Acyltransferase</keyword>
<evidence type="ECO:0000256" key="1">
    <source>
        <dbReference type="ARBA" id="ARBA00001957"/>
    </source>
</evidence>
<dbReference type="Gene3D" id="3.10.129.110">
    <property type="entry name" value="Polyketide synthase dehydratase"/>
    <property type="match status" value="2"/>
</dbReference>
<evidence type="ECO:0000256" key="2">
    <source>
        <dbReference type="ARBA" id="ARBA00004792"/>
    </source>
</evidence>
<dbReference type="InterPro" id="IPR036736">
    <property type="entry name" value="ACP-like_sf"/>
</dbReference>
<dbReference type="InterPro" id="IPR020806">
    <property type="entry name" value="PKS_PP-bd"/>
</dbReference>
<comment type="caution">
    <text evidence="13">The sequence shown here is derived from an EMBL/GenBank/DDBJ whole genome shotgun (WGS) entry which is preliminary data.</text>
</comment>
<keyword evidence="3" id="KW-0596">Phosphopantetheine</keyword>
<dbReference type="Gene3D" id="1.10.1200.10">
    <property type="entry name" value="ACP-like"/>
    <property type="match status" value="2"/>
</dbReference>
<dbReference type="PROSITE" id="PS00012">
    <property type="entry name" value="PHOSPHOPANTETHEINE"/>
    <property type="match status" value="2"/>
</dbReference>
<feature type="region of interest" description="C-terminal hotdog fold" evidence="9">
    <location>
        <begin position="2770"/>
        <end position="2908"/>
    </location>
</feature>
<accession>A0ABX2F7G6</accession>
<feature type="domain" description="Carrier" evidence="10">
    <location>
        <begin position="1667"/>
        <end position="1742"/>
    </location>
</feature>
<proteinExistence type="predicted"/>
<feature type="domain" description="Ketosynthase family 3 (KS3)" evidence="11">
    <location>
        <begin position="34"/>
        <end position="458"/>
    </location>
</feature>
<dbReference type="Pfam" id="PF21089">
    <property type="entry name" value="PKS_DH_N"/>
    <property type="match status" value="2"/>
</dbReference>
<dbReference type="InterPro" id="IPR014030">
    <property type="entry name" value="Ketoacyl_synth_N"/>
</dbReference>
<dbReference type="InterPro" id="IPR050091">
    <property type="entry name" value="PKS_NRPS_Biosynth_Enz"/>
</dbReference>
<dbReference type="Pfam" id="PF08990">
    <property type="entry name" value="Docking"/>
    <property type="match status" value="1"/>
</dbReference>
<dbReference type="InterPro" id="IPR014031">
    <property type="entry name" value="Ketoacyl_synth_C"/>
</dbReference>
<dbReference type="InterPro" id="IPR049552">
    <property type="entry name" value="PKS_DH_N"/>
</dbReference>
<gene>
    <name evidence="13" type="ORF">GC106_45310</name>
</gene>
<dbReference type="RefSeq" id="WP_312872809.1">
    <property type="nucleotide sequence ID" value="NZ_CBCSGW010000012.1"/>
</dbReference>
<dbReference type="SMART" id="SM00823">
    <property type="entry name" value="PKS_PP"/>
    <property type="match status" value="2"/>
</dbReference>
<evidence type="ECO:0000256" key="9">
    <source>
        <dbReference type="PROSITE-ProRule" id="PRU01363"/>
    </source>
</evidence>
<dbReference type="PROSITE" id="PS52019">
    <property type="entry name" value="PKS_MFAS_DH"/>
    <property type="match status" value="2"/>
</dbReference>